<dbReference type="PANTHER" id="PTHR33871:SF1">
    <property type="entry name" value="OS05G0503100 PROTEIN"/>
    <property type="match status" value="1"/>
</dbReference>
<feature type="compositionally biased region" description="Basic and acidic residues" evidence="1">
    <location>
        <begin position="204"/>
        <end position="229"/>
    </location>
</feature>
<feature type="compositionally biased region" description="Basic residues" evidence="1">
    <location>
        <begin position="230"/>
        <end position="240"/>
    </location>
</feature>
<protein>
    <submittedName>
        <fullName evidence="2">Uncharacterized protein</fullName>
    </submittedName>
</protein>
<feature type="region of interest" description="Disordered" evidence="1">
    <location>
        <begin position="1"/>
        <end position="24"/>
    </location>
</feature>
<feature type="region of interest" description="Disordered" evidence="1">
    <location>
        <begin position="49"/>
        <end position="304"/>
    </location>
</feature>
<organism evidence="2 3">
    <name type="scientific">Kingdonia uniflora</name>
    <dbReference type="NCBI Taxonomy" id="39325"/>
    <lineage>
        <taxon>Eukaryota</taxon>
        <taxon>Viridiplantae</taxon>
        <taxon>Streptophyta</taxon>
        <taxon>Embryophyta</taxon>
        <taxon>Tracheophyta</taxon>
        <taxon>Spermatophyta</taxon>
        <taxon>Magnoliopsida</taxon>
        <taxon>Ranunculales</taxon>
        <taxon>Circaeasteraceae</taxon>
        <taxon>Kingdonia</taxon>
    </lineage>
</organism>
<gene>
    <name evidence="2" type="ORF">GIB67_025055</name>
</gene>
<dbReference type="PANTHER" id="PTHR33871">
    <property type="entry name" value="OS05G0503100 PROTEIN-RELATED"/>
    <property type="match status" value="1"/>
</dbReference>
<feature type="compositionally biased region" description="Polar residues" evidence="1">
    <location>
        <begin position="52"/>
        <end position="65"/>
    </location>
</feature>
<evidence type="ECO:0000256" key="1">
    <source>
        <dbReference type="SAM" id="MobiDB-lite"/>
    </source>
</evidence>
<evidence type="ECO:0000313" key="2">
    <source>
        <dbReference type="EMBL" id="KAF6163191.1"/>
    </source>
</evidence>
<comment type="caution">
    <text evidence="2">The sequence shown here is derived from an EMBL/GenBank/DDBJ whole genome shotgun (WGS) entry which is preliminary data.</text>
</comment>
<sequence length="316" mass="35288">MGCCFSKIGGPQSTPPPSFHPSFAESANFHVKAPLPPVMEEETVKEVLSLSEIPSSKHPSPQSFSKIEELDKKRTPLTQSSLLLPKIEEEKKTQSPQPLYLPKAEEMKKNAPYVAEEEASDVSEICSLSESGVSTITEKREDDSGEVQQRVVRSPAKIQRKRSNNPNDFISERGRNESPARRSEPSPSRRNRNTNNNNAVQNRDLVEGHQTDRRWNNGSSRRDPRESPARRSRSPAKRAVGRGNAATVRPGMSHSPSKRAVGHPSPARKPETASSTHENNVLRRLEDSSTNDEEENRSNNETIENPHVSLECFIFL</sequence>
<name>A0A7J7N7I3_9MAGN</name>
<dbReference type="OrthoDB" id="1926425at2759"/>
<dbReference type="Proteomes" id="UP000541444">
    <property type="component" value="Unassembled WGS sequence"/>
</dbReference>
<accession>A0A7J7N7I3</accession>
<dbReference type="EMBL" id="JACGCM010000999">
    <property type="protein sequence ID" value="KAF6163191.1"/>
    <property type="molecule type" value="Genomic_DNA"/>
</dbReference>
<keyword evidence="3" id="KW-1185">Reference proteome</keyword>
<feature type="compositionally biased region" description="Basic and acidic residues" evidence="1">
    <location>
        <begin position="170"/>
        <end position="184"/>
    </location>
</feature>
<feature type="compositionally biased region" description="Low complexity" evidence="1">
    <location>
        <begin position="185"/>
        <end position="199"/>
    </location>
</feature>
<evidence type="ECO:0000313" key="3">
    <source>
        <dbReference type="Proteomes" id="UP000541444"/>
    </source>
</evidence>
<reference evidence="2 3" key="1">
    <citation type="journal article" date="2020" name="IScience">
        <title>Genome Sequencing of the Endangered Kingdonia uniflora (Circaeasteraceae, Ranunculales) Reveals Potential Mechanisms of Evolutionary Specialization.</title>
        <authorList>
            <person name="Sun Y."/>
            <person name="Deng T."/>
            <person name="Zhang A."/>
            <person name="Moore M.J."/>
            <person name="Landis J.B."/>
            <person name="Lin N."/>
            <person name="Zhang H."/>
            <person name="Zhang X."/>
            <person name="Huang J."/>
            <person name="Zhang X."/>
            <person name="Sun H."/>
            <person name="Wang H."/>
        </authorList>
    </citation>
    <scope>NUCLEOTIDE SEQUENCE [LARGE SCALE GENOMIC DNA]</scope>
    <source>
        <strain evidence="2">TB1705</strain>
        <tissue evidence="2">Leaf</tissue>
    </source>
</reference>
<feature type="compositionally biased region" description="Polar residues" evidence="1">
    <location>
        <begin position="126"/>
        <end position="136"/>
    </location>
</feature>
<dbReference type="AlphaFoldDB" id="A0A7J7N7I3"/>
<proteinExistence type="predicted"/>